<keyword evidence="1" id="KW-1133">Transmembrane helix</keyword>
<evidence type="ECO:0000313" key="3">
    <source>
        <dbReference type="Proteomes" id="UP000027192"/>
    </source>
</evidence>
<keyword evidence="1" id="KW-0472">Membrane</keyword>
<name>A0A066RWL3_9GAMM</name>
<reference evidence="2 3" key="1">
    <citation type="submission" date="2014-04" db="EMBL/GenBank/DDBJ databases">
        <title>Draft genome sequence of Photobacterium halotolerans S2753: a solonamide, ngercheumicin and holomycin producer.</title>
        <authorList>
            <person name="Machado H.R."/>
            <person name="Gram L."/>
        </authorList>
    </citation>
    <scope>NUCLEOTIDE SEQUENCE [LARGE SCALE GENOMIC DNA]</scope>
    <source>
        <strain evidence="2 3">S2753</strain>
    </source>
</reference>
<dbReference type="EMBL" id="JMIB01000002">
    <property type="protein sequence ID" value="KDM93501.1"/>
    <property type="molecule type" value="Genomic_DNA"/>
</dbReference>
<evidence type="ECO:0000313" key="2">
    <source>
        <dbReference type="EMBL" id="KDM93501.1"/>
    </source>
</evidence>
<keyword evidence="1" id="KW-0812">Transmembrane</keyword>
<comment type="caution">
    <text evidence="2">The sequence shown here is derived from an EMBL/GenBank/DDBJ whole genome shotgun (WGS) entry which is preliminary data.</text>
</comment>
<accession>A0A066RWL3</accession>
<protein>
    <submittedName>
        <fullName evidence="2">Uncharacterized protein</fullName>
    </submittedName>
</protein>
<gene>
    <name evidence="2" type="ORF">EA58_01170</name>
</gene>
<feature type="transmembrane region" description="Helical" evidence="1">
    <location>
        <begin position="15"/>
        <end position="35"/>
    </location>
</feature>
<evidence type="ECO:0000256" key="1">
    <source>
        <dbReference type="SAM" id="Phobius"/>
    </source>
</evidence>
<feature type="transmembrane region" description="Helical" evidence="1">
    <location>
        <begin position="94"/>
        <end position="113"/>
    </location>
</feature>
<dbReference type="AlphaFoldDB" id="A0A066RWL3"/>
<proteinExistence type="predicted"/>
<feature type="transmembrane region" description="Helical" evidence="1">
    <location>
        <begin position="42"/>
        <end position="63"/>
    </location>
</feature>
<sequence length="135" mass="15242">MKKSDLLYDYIKFHLGLYLATPPIMSVVATCLSLEKQASFKLGLLIMIVIYLFSGAHASWFIASHINVKWTADKNWISFGKSADNLFRRTMHHYLYWLGLIAALTSIVVALLYPVDVSKDTGTDTINIVLRCLSL</sequence>
<dbReference type="Proteomes" id="UP000027192">
    <property type="component" value="Unassembled WGS sequence"/>
</dbReference>
<dbReference type="STRING" id="1654360.EA58_01170"/>
<keyword evidence="3" id="KW-1185">Reference proteome</keyword>
<organism evidence="2 3">
    <name type="scientific">Photobacterium galatheae</name>
    <dbReference type="NCBI Taxonomy" id="1654360"/>
    <lineage>
        <taxon>Bacteria</taxon>
        <taxon>Pseudomonadati</taxon>
        <taxon>Pseudomonadota</taxon>
        <taxon>Gammaproteobacteria</taxon>
        <taxon>Vibrionales</taxon>
        <taxon>Vibrionaceae</taxon>
        <taxon>Photobacterium</taxon>
    </lineage>
</organism>